<reference evidence="1 2" key="1">
    <citation type="submission" date="2016-11" db="EMBL/GenBank/DDBJ databases">
        <authorList>
            <person name="Jaros S."/>
            <person name="Januszkiewicz K."/>
            <person name="Wedrychowicz H."/>
        </authorList>
    </citation>
    <scope>NUCLEOTIDE SEQUENCE [LARGE SCALE GENOMIC DNA]</scope>
    <source>
        <strain evidence="1 2">DSM 12906</strain>
    </source>
</reference>
<dbReference type="EMBL" id="FQZG01000138">
    <property type="protein sequence ID" value="SHK00977.1"/>
    <property type="molecule type" value="Genomic_DNA"/>
</dbReference>
<sequence>MKIEQTVSAAVAGLELGNTFALDDLLHTVQDRRHRRLRVVELADLDTHDGLCALWLSTDAEDVVLHARSDSALHRQQFVLHELAHMILGHGEGDGCAVGEVLLPNIPPYTRGRLLRRQDLDSETEIAAESLADRLAAGIRGSVFAESRYSEIFG</sequence>
<gene>
    <name evidence="1" type="ORF">SAMN02745244_03749</name>
</gene>
<dbReference type="AlphaFoldDB" id="A0A1M6NZ15"/>
<name>A0A1M6NZ15_9ACTN</name>
<evidence type="ECO:0000313" key="1">
    <source>
        <dbReference type="EMBL" id="SHK00977.1"/>
    </source>
</evidence>
<evidence type="ECO:0008006" key="3">
    <source>
        <dbReference type="Google" id="ProtNLM"/>
    </source>
</evidence>
<proteinExistence type="predicted"/>
<organism evidence="1 2">
    <name type="scientific">Tessaracoccus bendigoensis DSM 12906</name>
    <dbReference type="NCBI Taxonomy" id="1123357"/>
    <lineage>
        <taxon>Bacteria</taxon>
        <taxon>Bacillati</taxon>
        <taxon>Actinomycetota</taxon>
        <taxon>Actinomycetes</taxon>
        <taxon>Propionibacteriales</taxon>
        <taxon>Propionibacteriaceae</taxon>
        <taxon>Tessaracoccus</taxon>
    </lineage>
</organism>
<accession>A0A1M6NZ15</accession>
<dbReference type="Proteomes" id="UP000184512">
    <property type="component" value="Unassembled WGS sequence"/>
</dbReference>
<evidence type="ECO:0000313" key="2">
    <source>
        <dbReference type="Proteomes" id="UP000184512"/>
    </source>
</evidence>
<dbReference type="RefSeq" id="WP_013601295.1">
    <property type="nucleotide sequence ID" value="NZ_FQZG01000138.1"/>
</dbReference>
<dbReference type="OrthoDB" id="4144896at2"/>
<keyword evidence="2" id="KW-1185">Reference proteome</keyword>
<dbReference type="STRING" id="1123357.SAMN02745244_03749"/>
<protein>
    <recommendedName>
        <fullName evidence="3">IrrE N-terminal-like domain-containing protein</fullName>
    </recommendedName>
</protein>